<evidence type="ECO:0000313" key="13">
    <source>
        <dbReference type="Proteomes" id="UP000810252"/>
    </source>
</evidence>
<keyword evidence="5 11" id="KW-0472">Membrane</keyword>
<keyword evidence="1" id="KW-1003">Cell membrane</keyword>
<protein>
    <submittedName>
        <fullName evidence="12">Phosphatidylserine decarboxylase family protein</fullName>
        <ecNumber evidence="12">4.1.1.65</ecNumber>
    </submittedName>
</protein>
<dbReference type="GO" id="GO:0008654">
    <property type="term" value="P:phospholipid biosynthetic process"/>
    <property type="evidence" value="ECO:0007669"/>
    <property type="project" value="UniProtKB-KW"/>
</dbReference>
<evidence type="ECO:0000256" key="4">
    <source>
        <dbReference type="ARBA" id="ARBA00023098"/>
    </source>
</evidence>
<evidence type="ECO:0000256" key="2">
    <source>
        <dbReference type="ARBA" id="ARBA00022516"/>
    </source>
</evidence>
<gene>
    <name evidence="12" type="ORF">IAC29_01260</name>
</gene>
<evidence type="ECO:0000256" key="8">
    <source>
        <dbReference type="ARBA" id="ARBA00023239"/>
    </source>
</evidence>
<keyword evidence="11" id="KW-0812">Transmembrane</keyword>
<evidence type="ECO:0000256" key="7">
    <source>
        <dbReference type="ARBA" id="ARBA00023209"/>
    </source>
</evidence>
<dbReference type="AlphaFoldDB" id="A0A9D9EHY4"/>
<evidence type="ECO:0000256" key="1">
    <source>
        <dbReference type="ARBA" id="ARBA00022475"/>
    </source>
</evidence>
<evidence type="ECO:0000256" key="11">
    <source>
        <dbReference type="SAM" id="Phobius"/>
    </source>
</evidence>
<feature type="transmembrane region" description="Helical" evidence="11">
    <location>
        <begin position="32"/>
        <end position="53"/>
    </location>
</feature>
<dbReference type="InterPro" id="IPR003817">
    <property type="entry name" value="PS_Dcarbxylase"/>
</dbReference>
<keyword evidence="6" id="KW-0865">Zymogen</keyword>
<dbReference type="InterPro" id="IPR033175">
    <property type="entry name" value="PSD-A"/>
</dbReference>
<dbReference type="GO" id="GO:0004609">
    <property type="term" value="F:phosphatidylserine decarboxylase activity"/>
    <property type="evidence" value="ECO:0007669"/>
    <property type="project" value="UniProtKB-EC"/>
</dbReference>
<keyword evidence="9" id="KW-1208">Phospholipid metabolism</keyword>
<evidence type="ECO:0000256" key="3">
    <source>
        <dbReference type="ARBA" id="ARBA00022793"/>
    </source>
</evidence>
<name>A0A9D9EHY4_9BACT</name>
<keyword evidence="2" id="KW-0444">Lipid biosynthesis</keyword>
<reference evidence="12" key="1">
    <citation type="submission" date="2020-10" db="EMBL/GenBank/DDBJ databases">
        <authorList>
            <person name="Gilroy R."/>
        </authorList>
    </citation>
    <scope>NUCLEOTIDE SEQUENCE</scope>
    <source>
        <strain evidence="12">20514</strain>
    </source>
</reference>
<keyword evidence="11" id="KW-1133">Transmembrane helix</keyword>
<evidence type="ECO:0000313" key="12">
    <source>
        <dbReference type="EMBL" id="MBO8447883.1"/>
    </source>
</evidence>
<dbReference type="Proteomes" id="UP000810252">
    <property type="component" value="Unassembled WGS sequence"/>
</dbReference>
<comment type="caution">
    <text evidence="12">The sequence shown here is derived from an EMBL/GenBank/DDBJ whole genome shotgun (WGS) entry which is preliminary data.</text>
</comment>
<sequence length="219" mass="25276">MTIHRGGWRIILCVWAICILLIFLILHYISCLYVSFPLLALIIFFMGFVIFFFRVPARRRPEGESLVTAVADGEIVVLDRVYEPEYLKRECMQVSIYMDFFNVHVNFWPIDGEVTYYKYHPGKYFLAFLPKASELNEHTSTGIRNGFGEVFFKQLAGTFCRRIECYAEVGKHGTRGEQCGIIKFGSRIDMYLPLDADIKVRLGEEVRACETVIAELNGK</sequence>
<organism evidence="12 13">
    <name type="scientific">Candidatus Cryptobacteroides merdigallinarum</name>
    <dbReference type="NCBI Taxonomy" id="2840770"/>
    <lineage>
        <taxon>Bacteria</taxon>
        <taxon>Pseudomonadati</taxon>
        <taxon>Bacteroidota</taxon>
        <taxon>Bacteroidia</taxon>
        <taxon>Bacteroidales</taxon>
        <taxon>Candidatus Cryptobacteroides</taxon>
    </lineage>
</organism>
<dbReference type="PANTHER" id="PTHR35809">
    <property type="entry name" value="ARCHAETIDYLSERINE DECARBOXYLASE PROENZYME-RELATED"/>
    <property type="match status" value="1"/>
</dbReference>
<evidence type="ECO:0000256" key="5">
    <source>
        <dbReference type="ARBA" id="ARBA00023136"/>
    </source>
</evidence>
<dbReference type="NCBIfam" id="NF003678">
    <property type="entry name" value="PRK05305.1-2"/>
    <property type="match status" value="1"/>
</dbReference>
<feature type="transmembrane region" description="Helical" evidence="11">
    <location>
        <begin position="7"/>
        <end position="26"/>
    </location>
</feature>
<dbReference type="EMBL" id="JADIMQ010000018">
    <property type="protein sequence ID" value="MBO8447883.1"/>
    <property type="molecule type" value="Genomic_DNA"/>
</dbReference>
<dbReference type="Pfam" id="PF02666">
    <property type="entry name" value="PS_Dcarbxylase"/>
    <property type="match status" value="1"/>
</dbReference>
<keyword evidence="3" id="KW-0210">Decarboxylase</keyword>
<evidence type="ECO:0000256" key="6">
    <source>
        <dbReference type="ARBA" id="ARBA00023145"/>
    </source>
</evidence>
<keyword evidence="7" id="KW-0594">Phospholipid biosynthesis</keyword>
<proteinExistence type="predicted"/>
<keyword evidence="10" id="KW-0670">Pyruvate</keyword>
<accession>A0A9D9EHY4</accession>
<keyword evidence="4" id="KW-0443">Lipid metabolism</keyword>
<dbReference type="PANTHER" id="PTHR35809:SF1">
    <property type="entry name" value="ARCHAETIDYLSERINE DECARBOXYLASE PROENZYME-RELATED"/>
    <property type="match status" value="1"/>
</dbReference>
<dbReference type="EC" id="4.1.1.65" evidence="12"/>
<keyword evidence="8 12" id="KW-0456">Lyase</keyword>
<reference evidence="12" key="2">
    <citation type="journal article" date="2021" name="PeerJ">
        <title>Extensive microbial diversity within the chicken gut microbiome revealed by metagenomics and culture.</title>
        <authorList>
            <person name="Gilroy R."/>
            <person name="Ravi A."/>
            <person name="Getino M."/>
            <person name="Pursley I."/>
            <person name="Horton D.L."/>
            <person name="Alikhan N.F."/>
            <person name="Baker D."/>
            <person name="Gharbi K."/>
            <person name="Hall N."/>
            <person name="Watson M."/>
            <person name="Adriaenssens E.M."/>
            <person name="Foster-Nyarko E."/>
            <person name="Jarju S."/>
            <person name="Secka A."/>
            <person name="Antonio M."/>
            <person name="Oren A."/>
            <person name="Chaudhuri R.R."/>
            <person name="La Ragione R."/>
            <person name="Hildebrand F."/>
            <person name="Pallen M.J."/>
        </authorList>
    </citation>
    <scope>NUCLEOTIDE SEQUENCE</scope>
    <source>
        <strain evidence="12">20514</strain>
    </source>
</reference>
<evidence type="ECO:0000256" key="9">
    <source>
        <dbReference type="ARBA" id="ARBA00023264"/>
    </source>
</evidence>
<evidence type="ECO:0000256" key="10">
    <source>
        <dbReference type="ARBA" id="ARBA00023317"/>
    </source>
</evidence>